<feature type="transmembrane region" description="Helical" evidence="6">
    <location>
        <begin position="213"/>
        <end position="233"/>
    </location>
</feature>
<keyword evidence="9" id="KW-1185">Reference proteome</keyword>
<feature type="transmembrane region" description="Helical" evidence="6">
    <location>
        <begin position="289"/>
        <end position="313"/>
    </location>
</feature>
<gene>
    <name evidence="7" type="ORF">CS053_11415</name>
    <name evidence="8" type="ORF">SAMN05192579_10764</name>
</gene>
<evidence type="ECO:0000256" key="1">
    <source>
        <dbReference type="ARBA" id="ARBA00004141"/>
    </source>
</evidence>
<evidence type="ECO:0000313" key="7">
    <source>
        <dbReference type="EMBL" id="QEE25035.1"/>
    </source>
</evidence>
<keyword evidence="3 6" id="KW-0812">Transmembrane</keyword>
<dbReference type="KEGG" id="rgl:CS053_11415"/>
<feature type="transmembrane region" description="Helical" evidence="6">
    <location>
        <begin position="399"/>
        <end position="418"/>
    </location>
</feature>
<evidence type="ECO:0000313" key="9">
    <source>
        <dbReference type="Proteomes" id="UP000198725"/>
    </source>
</evidence>
<dbReference type="AlphaFoldDB" id="A0A1I4CN43"/>
<comment type="subcellular location">
    <subcellularLocation>
        <location evidence="1">Membrane</location>
        <topology evidence="1">Multi-pass membrane protein</topology>
    </subcellularLocation>
</comment>
<dbReference type="GO" id="GO:0016020">
    <property type="term" value="C:membrane"/>
    <property type="evidence" value="ECO:0007669"/>
    <property type="project" value="UniProtKB-SubCell"/>
</dbReference>
<dbReference type="InterPro" id="IPR002293">
    <property type="entry name" value="AA/rel_permease1"/>
</dbReference>
<feature type="transmembrane region" description="Helical" evidence="6">
    <location>
        <begin position="458"/>
        <end position="476"/>
    </location>
</feature>
<dbReference type="Proteomes" id="UP000198725">
    <property type="component" value="Unassembled WGS sequence"/>
</dbReference>
<organism evidence="8 9">
    <name type="scientific">Rhodanobacter glycinis</name>
    <dbReference type="NCBI Taxonomy" id="582702"/>
    <lineage>
        <taxon>Bacteria</taxon>
        <taxon>Pseudomonadati</taxon>
        <taxon>Pseudomonadota</taxon>
        <taxon>Gammaproteobacteria</taxon>
        <taxon>Lysobacterales</taxon>
        <taxon>Rhodanobacteraceae</taxon>
        <taxon>Rhodanobacter</taxon>
    </lineage>
</organism>
<dbReference type="Pfam" id="PF13520">
    <property type="entry name" value="AA_permease_2"/>
    <property type="match status" value="1"/>
</dbReference>
<name>A0A1I4CN43_9GAMM</name>
<dbReference type="PANTHER" id="PTHR43243">
    <property type="entry name" value="INNER MEMBRANE TRANSPORTER YGJI-RELATED"/>
    <property type="match status" value="1"/>
</dbReference>
<evidence type="ECO:0000256" key="2">
    <source>
        <dbReference type="ARBA" id="ARBA00022448"/>
    </source>
</evidence>
<feature type="transmembrane region" description="Helical" evidence="6">
    <location>
        <begin position="116"/>
        <end position="140"/>
    </location>
</feature>
<feature type="transmembrane region" description="Helical" evidence="6">
    <location>
        <begin position="424"/>
        <end position="446"/>
    </location>
</feature>
<evidence type="ECO:0000256" key="4">
    <source>
        <dbReference type="ARBA" id="ARBA00022989"/>
    </source>
</evidence>
<accession>A0A1I4CN43</accession>
<dbReference type="RefSeq" id="WP_008208245.1">
    <property type="nucleotide sequence ID" value="NZ_CP042807.1"/>
</dbReference>
<dbReference type="EMBL" id="FOSR01000007">
    <property type="protein sequence ID" value="SFK82070.1"/>
    <property type="molecule type" value="Genomic_DNA"/>
</dbReference>
<reference evidence="8" key="1">
    <citation type="submission" date="2016-10" db="EMBL/GenBank/DDBJ databases">
        <authorList>
            <person name="de Groot N.N."/>
        </authorList>
    </citation>
    <scope>NUCLEOTIDE SEQUENCE [LARGE SCALE GENOMIC DNA]</scope>
    <source>
        <strain evidence="8">MO64</strain>
    </source>
</reference>
<evidence type="ECO:0000256" key="3">
    <source>
        <dbReference type="ARBA" id="ARBA00022692"/>
    </source>
</evidence>
<feature type="transmembrane region" description="Helical" evidence="6">
    <location>
        <begin position="45"/>
        <end position="67"/>
    </location>
</feature>
<dbReference type="PIRSF" id="PIRSF006060">
    <property type="entry name" value="AA_transporter"/>
    <property type="match status" value="1"/>
</dbReference>
<dbReference type="Gene3D" id="1.20.1740.10">
    <property type="entry name" value="Amino acid/polyamine transporter I"/>
    <property type="match status" value="1"/>
</dbReference>
<keyword evidence="2" id="KW-0813">Transport</keyword>
<feature type="transmembrane region" description="Helical" evidence="6">
    <location>
        <begin position="73"/>
        <end position="95"/>
    </location>
</feature>
<sequence>MFKNLFATHPIDAMPEVEAGEVVLGDAHGVHGDPTLKRALTAKHLVMLGVGAVIGAGIFVLTGTAAAQFAGPALVISFMMAGFTCALAGLCYAEFAAMLPVSGSAYSYSYATLGEVVAWFVGWNLVLEYLFAASTVAVGWSGYFNELLRMLSDWTGLTLTLPPSLASAPFTFNAAGHLVATGTLINLPALLIVAAISWLCYRGITQSATVNAIIVAIKVIVILLFLVVTFHFLNPSLWHPFIPANEGGATYGWSGVIRAATLVFFAYIGFDAVSTAAGEAKNPQRDMPIGILGSLVICTVLYIAMSAALTGLAPFRDLNTPEPVATALNYVLGTVAAGSMASHILGVLKILVVFAALAGLSSVVLVMLMGQPRIFYAMSGDGLLPKVLGKVHPKHRTPYIGTIIVGVIAAVLASLFPVDVLGDLVSMGTLLAFTTVCIGVLVLRYTRPELPRSFRVPWPWVVCPLGAAACLFLFWQVFTQRWWLILGWTAIGFLIYGFYGYRNSKLRRSAA</sequence>
<dbReference type="GO" id="GO:0015171">
    <property type="term" value="F:amino acid transmembrane transporter activity"/>
    <property type="evidence" value="ECO:0007669"/>
    <property type="project" value="TreeGrafter"/>
</dbReference>
<dbReference type="Proteomes" id="UP000321807">
    <property type="component" value="Chromosome"/>
</dbReference>
<feature type="transmembrane region" description="Helical" evidence="6">
    <location>
        <begin position="178"/>
        <end position="201"/>
    </location>
</feature>
<evidence type="ECO:0000256" key="5">
    <source>
        <dbReference type="ARBA" id="ARBA00023136"/>
    </source>
</evidence>
<feature type="transmembrane region" description="Helical" evidence="6">
    <location>
        <begin position="344"/>
        <end position="368"/>
    </location>
</feature>
<evidence type="ECO:0000256" key="6">
    <source>
        <dbReference type="SAM" id="Phobius"/>
    </source>
</evidence>
<proteinExistence type="predicted"/>
<keyword evidence="4 6" id="KW-1133">Transmembrane helix</keyword>
<keyword evidence="5 6" id="KW-0472">Membrane</keyword>
<dbReference type="PANTHER" id="PTHR43243:SF4">
    <property type="entry name" value="CATIONIC AMINO ACID TRANSPORTER 4"/>
    <property type="match status" value="1"/>
</dbReference>
<evidence type="ECO:0000313" key="10">
    <source>
        <dbReference type="Proteomes" id="UP000321807"/>
    </source>
</evidence>
<protein>
    <submittedName>
        <fullName evidence="7">Amino acid permease</fullName>
    </submittedName>
    <submittedName>
        <fullName evidence="8">Amino acid/polyamine/organocation transporter, APC superfamily</fullName>
    </submittedName>
</protein>
<evidence type="ECO:0000313" key="8">
    <source>
        <dbReference type="EMBL" id="SFK82070.1"/>
    </source>
</evidence>
<feature type="transmembrane region" description="Helical" evidence="6">
    <location>
        <begin position="253"/>
        <end position="277"/>
    </location>
</feature>
<reference evidence="7 10" key="3">
    <citation type="submission" date="2019-08" db="EMBL/GenBank/DDBJ databases">
        <title>Complete genome sequence of Rhodanobacter glycinis strain T01E-68 isolated from tomato root.</title>
        <authorList>
            <person name="Weon H.-Y."/>
            <person name="Lee S.A."/>
        </authorList>
    </citation>
    <scope>NUCLEOTIDE SEQUENCE [LARGE SCALE GENOMIC DNA]</scope>
    <source>
        <strain evidence="7 10">T01E-68</strain>
    </source>
</reference>
<reference evidence="9" key="2">
    <citation type="submission" date="2016-10" db="EMBL/GenBank/DDBJ databases">
        <authorList>
            <person name="Varghese N."/>
            <person name="Submissions S."/>
        </authorList>
    </citation>
    <scope>NUCLEOTIDE SEQUENCE [LARGE SCALE GENOMIC DNA]</scope>
    <source>
        <strain evidence="9">MO64</strain>
    </source>
</reference>
<feature type="transmembrane region" description="Helical" evidence="6">
    <location>
        <begin position="482"/>
        <end position="501"/>
    </location>
</feature>
<dbReference type="EMBL" id="CP042807">
    <property type="protein sequence ID" value="QEE25035.1"/>
    <property type="molecule type" value="Genomic_DNA"/>
</dbReference>